<reference evidence="1" key="1">
    <citation type="journal article" date="2015" name="Nature">
        <title>Complex archaea that bridge the gap between prokaryotes and eukaryotes.</title>
        <authorList>
            <person name="Spang A."/>
            <person name="Saw J.H."/>
            <person name="Jorgensen S.L."/>
            <person name="Zaremba-Niedzwiedzka K."/>
            <person name="Martijn J."/>
            <person name="Lind A.E."/>
            <person name="van Eijk R."/>
            <person name="Schleper C."/>
            <person name="Guy L."/>
            <person name="Ettema T.J."/>
        </authorList>
    </citation>
    <scope>NUCLEOTIDE SEQUENCE</scope>
</reference>
<proteinExistence type="predicted"/>
<dbReference type="EMBL" id="LAZR01061721">
    <property type="protein sequence ID" value="KKK63010.1"/>
    <property type="molecule type" value="Genomic_DNA"/>
</dbReference>
<dbReference type="AlphaFoldDB" id="A0A0F8XPA5"/>
<organism evidence="1">
    <name type="scientific">marine sediment metagenome</name>
    <dbReference type="NCBI Taxonomy" id="412755"/>
    <lineage>
        <taxon>unclassified sequences</taxon>
        <taxon>metagenomes</taxon>
        <taxon>ecological metagenomes</taxon>
    </lineage>
</organism>
<evidence type="ECO:0000313" key="1">
    <source>
        <dbReference type="EMBL" id="KKK63010.1"/>
    </source>
</evidence>
<sequence>MSGLPNIDNGAQTEVTVGASSVAALATSAGRSYVLFINDSDAAIYLNIFGAAAEMNKGVRLEAAGGTFEMSARKGNLTTKAVAAISSAASKNLIVIAG</sequence>
<gene>
    <name evidence="1" type="ORF">LCGC14_2998610</name>
</gene>
<protein>
    <submittedName>
        <fullName evidence="1">Uncharacterized protein</fullName>
    </submittedName>
</protein>
<comment type="caution">
    <text evidence="1">The sequence shown here is derived from an EMBL/GenBank/DDBJ whole genome shotgun (WGS) entry which is preliminary data.</text>
</comment>
<accession>A0A0F8XPA5</accession>
<name>A0A0F8XPA5_9ZZZZ</name>